<gene>
    <name evidence="2" type="ORF">Adt_11217</name>
</gene>
<dbReference type="EMBL" id="JBFOLK010000003">
    <property type="protein sequence ID" value="KAL2526163.1"/>
    <property type="molecule type" value="Genomic_DNA"/>
</dbReference>
<sequence length="157" mass="17949">MHVQLIHQLLLRQLEVNDVRITDAEKDVAYIEGLFGNYKSQGQNANDDDDFEHPITYQSKLMITAQESLVGDDSSSKLKKKKTTNDEITPDAPLKRQKKHDALLQFPWVNQYDSMVDTTKRVVKGTFAFKVGLCPPYGPDIEAFESWYKEGLVTKNK</sequence>
<organism evidence="2 3">
    <name type="scientific">Abeliophyllum distichum</name>
    <dbReference type="NCBI Taxonomy" id="126358"/>
    <lineage>
        <taxon>Eukaryota</taxon>
        <taxon>Viridiplantae</taxon>
        <taxon>Streptophyta</taxon>
        <taxon>Embryophyta</taxon>
        <taxon>Tracheophyta</taxon>
        <taxon>Spermatophyta</taxon>
        <taxon>Magnoliopsida</taxon>
        <taxon>eudicotyledons</taxon>
        <taxon>Gunneridae</taxon>
        <taxon>Pentapetalae</taxon>
        <taxon>asterids</taxon>
        <taxon>lamiids</taxon>
        <taxon>Lamiales</taxon>
        <taxon>Oleaceae</taxon>
        <taxon>Forsythieae</taxon>
        <taxon>Abeliophyllum</taxon>
    </lineage>
</organism>
<evidence type="ECO:0000313" key="2">
    <source>
        <dbReference type="EMBL" id="KAL2526163.1"/>
    </source>
</evidence>
<protein>
    <submittedName>
        <fullName evidence="2">Uncharacterized protein</fullName>
    </submittedName>
</protein>
<evidence type="ECO:0000313" key="3">
    <source>
        <dbReference type="Proteomes" id="UP001604336"/>
    </source>
</evidence>
<dbReference type="AlphaFoldDB" id="A0ABD1UN73"/>
<reference evidence="3" key="1">
    <citation type="submission" date="2024-07" db="EMBL/GenBank/DDBJ databases">
        <title>Two chromosome-level genome assemblies of Korean endemic species Abeliophyllum distichum and Forsythia ovata (Oleaceae).</title>
        <authorList>
            <person name="Jang H."/>
        </authorList>
    </citation>
    <scope>NUCLEOTIDE SEQUENCE [LARGE SCALE GENOMIC DNA]</scope>
</reference>
<proteinExistence type="predicted"/>
<accession>A0ABD1UN73</accession>
<name>A0ABD1UN73_9LAMI</name>
<comment type="caution">
    <text evidence="2">The sequence shown here is derived from an EMBL/GenBank/DDBJ whole genome shotgun (WGS) entry which is preliminary data.</text>
</comment>
<dbReference type="Proteomes" id="UP001604336">
    <property type="component" value="Unassembled WGS sequence"/>
</dbReference>
<evidence type="ECO:0000256" key="1">
    <source>
        <dbReference type="SAM" id="MobiDB-lite"/>
    </source>
</evidence>
<feature type="region of interest" description="Disordered" evidence="1">
    <location>
        <begin position="70"/>
        <end position="94"/>
    </location>
</feature>
<keyword evidence="3" id="KW-1185">Reference proteome</keyword>